<dbReference type="GO" id="GO:0006355">
    <property type="term" value="P:regulation of DNA-templated transcription"/>
    <property type="evidence" value="ECO:0007669"/>
    <property type="project" value="InterPro"/>
</dbReference>
<organism evidence="4 5">
    <name type="scientific">Levilactobacillus hammesii DSM 16381</name>
    <dbReference type="NCBI Taxonomy" id="1423753"/>
    <lineage>
        <taxon>Bacteria</taxon>
        <taxon>Bacillati</taxon>
        <taxon>Bacillota</taxon>
        <taxon>Bacilli</taxon>
        <taxon>Lactobacillales</taxon>
        <taxon>Lactobacillaceae</taxon>
        <taxon>Levilactobacillus</taxon>
    </lineage>
</organism>
<evidence type="ECO:0000256" key="2">
    <source>
        <dbReference type="ARBA" id="ARBA00023163"/>
    </source>
</evidence>
<keyword evidence="1" id="KW-0805">Transcription regulation</keyword>
<dbReference type="AlphaFoldDB" id="A0A0R1URW9"/>
<evidence type="ECO:0000313" key="5">
    <source>
        <dbReference type="Proteomes" id="UP000051580"/>
    </source>
</evidence>
<feature type="domain" description="DUF2087" evidence="3">
    <location>
        <begin position="176"/>
        <end position="244"/>
    </location>
</feature>
<dbReference type="InterPro" id="IPR018656">
    <property type="entry name" value="DUF2087"/>
</dbReference>
<evidence type="ECO:0000313" key="4">
    <source>
        <dbReference type="EMBL" id="KRL95879.1"/>
    </source>
</evidence>
<keyword evidence="5" id="KW-1185">Reference proteome</keyword>
<keyword evidence="4" id="KW-0238">DNA-binding</keyword>
<gene>
    <name evidence="4" type="ORF">FD28_GL002108</name>
</gene>
<sequence length="250" mass="28847">MNLLELTLTEIEQGWHHTDTALVCNYCDATFADDQVFPVGDGFYPAAKMIQYHLATVHPQAIDELIRTDSKYNTLTEKQRALLSAFAMGAKDATIAKQMDVAAATVRHQKFTFREKAKQAKLYLAIYEQVFNRPTSADELVRLPEQSGMEDDRFAITIAEYTQLVAKYFTTTDPLRLARWPKHQKAILAVLKRITATLPADQHFTERELTDQLKPIYADFPLLRRYLVDYGFLRRTDGGRDYWRNPSYKE</sequence>
<name>A0A0R1URW9_9LACO</name>
<proteinExistence type="predicted"/>
<dbReference type="Pfam" id="PF09860">
    <property type="entry name" value="DUF2087"/>
    <property type="match status" value="1"/>
</dbReference>
<dbReference type="STRING" id="1423753.FD28_GL002108"/>
<dbReference type="Proteomes" id="UP000051580">
    <property type="component" value="Unassembled WGS sequence"/>
</dbReference>
<dbReference type="SUPFAM" id="SSF46894">
    <property type="entry name" value="C-terminal effector domain of the bipartite response regulators"/>
    <property type="match status" value="1"/>
</dbReference>
<protein>
    <submittedName>
        <fullName evidence="4">DNA-binding response regulator</fullName>
    </submittedName>
</protein>
<dbReference type="PATRIC" id="fig|1423753.3.peg.2214"/>
<dbReference type="InterPro" id="IPR016032">
    <property type="entry name" value="Sig_transdc_resp-reg_C-effctor"/>
</dbReference>
<reference evidence="4 5" key="1">
    <citation type="journal article" date="2015" name="Genome Announc.">
        <title>Expanding the biotechnology potential of lactobacilli through comparative genomics of 213 strains and associated genera.</title>
        <authorList>
            <person name="Sun Z."/>
            <person name="Harris H.M."/>
            <person name="McCann A."/>
            <person name="Guo C."/>
            <person name="Argimon S."/>
            <person name="Zhang W."/>
            <person name="Yang X."/>
            <person name="Jeffery I.B."/>
            <person name="Cooney J.C."/>
            <person name="Kagawa T.F."/>
            <person name="Liu W."/>
            <person name="Song Y."/>
            <person name="Salvetti E."/>
            <person name="Wrobel A."/>
            <person name="Rasinkangas P."/>
            <person name="Parkhill J."/>
            <person name="Rea M.C."/>
            <person name="O'Sullivan O."/>
            <person name="Ritari J."/>
            <person name="Douillard F.P."/>
            <person name="Paul Ross R."/>
            <person name="Yang R."/>
            <person name="Briner A.E."/>
            <person name="Felis G.E."/>
            <person name="de Vos W.M."/>
            <person name="Barrangou R."/>
            <person name="Klaenhammer T.R."/>
            <person name="Caufield P.W."/>
            <person name="Cui Y."/>
            <person name="Zhang H."/>
            <person name="O'Toole P.W."/>
        </authorList>
    </citation>
    <scope>NUCLEOTIDE SEQUENCE [LARGE SCALE GENOMIC DNA]</scope>
    <source>
        <strain evidence="4 5">DSM 16381</strain>
    </source>
</reference>
<dbReference type="GO" id="GO:0003677">
    <property type="term" value="F:DNA binding"/>
    <property type="evidence" value="ECO:0007669"/>
    <property type="project" value="UniProtKB-KW"/>
</dbReference>
<evidence type="ECO:0000256" key="1">
    <source>
        <dbReference type="ARBA" id="ARBA00023015"/>
    </source>
</evidence>
<accession>A0A0R1URW9</accession>
<dbReference type="EMBL" id="AZFS01000044">
    <property type="protein sequence ID" value="KRL95879.1"/>
    <property type="molecule type" value="Genomic_DNA"/>
</dbReference>
<comment type="caution">
    <text evidence="4">The sequence shown here is derived from an EMBL/GenBank/DDBJ whole genome shotgun (WGS) entry which is preliminary data.</text>
</comment>
<keyword evidence="2" id="KW-0804">Transcription</keyword>
<evidence type="ECO:0000259" key="3">
    <source>
        <dbReference type="Pfam" id="PF09860"/>
    </source>
</evidence>
<dbReference type="RefSeq" id="WP_057732547.1">
    <property type="nucleotide sequence ID" value="NZ_AZFS01000044.1"/>
</dbReference>
<dbReference type="OrthoDB" id="9789954at2"/>